<evidence type="ECO:0000256" key="1">
    <source>
        <dbReference type="ARBA" id="ARBA00022450"/>
    </source>
</evidence>
<dbReference type="SMART" id="SM00825">
    <property type="entry name" value="PKS_KS"/>
    <property type="match status" value="1"/>
</dbReference>
<dbReference type="PANTHER" id="PTHR43775:SF7">
    <property type="entry name" value="FATTY ACID SYNTHASE"/>
    <property type="match status" value="1"/>
</dbReference>
<evidence type="ECO:0000256" key="6">
    <source>
        <dbReference type="ARBA" id="ARBA00022857"/>
    </source>
</evidence>
<evidence type="ECO:0000256" key="2">
    <source>
        <dbReference type="ARBA" id="ARBA00022516"/>
    </source>
</evidence>
<dbReference type="GO" id="GO:0004312">
    <property type="term" value="F:fatty acid synthase activity"/>
    <property type="evidence" value="ECO:0007669"/>
    <property type="project" value="TreeGrafter"/>
</dbReference>
<dbReference type="Gene3D" id="3.40.366.10">
    <property type="entry name" value="Malonyl-Coenzyme A Acyl Carrier Protein, domain 2"/>
    <property type="match status" value="2"/>
</dbReference>
<organism evidence="12 13">
    <name type="scientific">Elliptochloris bilobata</name>
    <dbReference type="NCBI Taxonomy" id="381761"/>
    <lineage>
        <taxon>Eukaryota</taxon>
        <taxon>Viridiplantae</taxon>
        <taxon>Chlorophyta</taxon>
        <taxon>core chlorophytes</taxon>
        <taxon>Trebouxiophyceae</taxon>
        <taxon>Trebouxiophyceae incertae sedis</taxon>
        <taxon>Elliptochloris clade</taxon>
        <taxon>Elliptochloris</taxon>
    </lineage>
</organism>
<evidence type="ECO:0000256" key="7">
    <source>
        <dbReference type="ARBA" id="ARBA00023002"/>
    </source>
</evidence>
<dbReference type="PANTHER" id="PTHR43775">
    <property type="entry name" value="FATTY ACID SYNTHASE"/>
    <property type="match status" value="1"/>
</dbReference>
<sequence>MQREPAGSAVDVLGVACRFPESASAAAFWRNLAGGVDMLTADARRWPPGALGTPARCGKVPDSTRFDAGFFARMDPQLRMLLEVAHEAWVDAGVDPAALRGSDRVGVYVGACGSEAHQLWLSAADGVTGYEHTGCSASMFANRLSWTFDLRGPSKAIDTACSSSLTALRALARRVCASAGVAPDTVAYAEAHGTGTSAGDVQELAALDDVYGSGAGRMAHAPLLIGSVKSNMGHCEGCSGLAGLIKLMLAGEAGLLPGNLHFRAPNPASAGLASGALKVVAQNTAWPGGVAAISSFGFGGSNAHVLLRCPDAVAAPLLRYAMTQAADAARLAFRGTLTPEGGLLCARTSAVPPPVWFVFPGNGSQWPRMGADLLTASATFRASVAASAAAAAALGVDILPDCGRRRRQMGIVDVLREDYGIRPAGVLGHSAGEITCGYADGALTHEETIAVAFHRRHSPRTHAKS</sequence>
<keyword evidence="9" id="KW-0275">Fatty acid biosynthesis</keyword>
<dbReference type="InterPro" id="IPR016039">
    <property type="entry name" value="Thiolase-like"/>
</dbReference>
<dbReference type="GO" id="GO:0006633">
    <property type="term" value="P:fatty acid biosynthetic process"/>
    <property type="evidence" value="ECO:0007669"/>
    <property type="project" value="UniProtKB-KW"/>
</dbReference>
<keyword evidence="4" id="KW-0808">Transferase</keyword>
<dbReference type="SUPFAM" id="SSF53901">
    <property type="entry name" value="Thiolase-like"/>
    <property type="match status" value="2"/>
</dbReference>
<evidence type="ECO:0000259" key="11">
    <source>
        <dbReference type="PROSITE" id="PS52004"/>
    </source>
</evidence>
<dbReference type="InterPro" id="IPR014030">
    <property type="entry name" value="Ketoacyl_synth_N"/>
</dbReference>
<evidence type="ECO:0000256" key="9">
    <source>
        <dbReference type="ARBA" id="ARBA00023160"/>
    </source>
</evidence>
<keyword evidence="1" id="KW-0596">Phosphopantetheine</keyword>
<keyword evidence="10" id="KW-0511">Multifunctional enzyme</keyword>
<keyword evidence="3" id="KW-0597">Phosphoprotein</keyword>
<evidence type="ECO:0000256" key="3">
    <source>
        <dbReference type="ARBA" id="ARBA00022553"/>
    </source>
</evidence>
<keyword evidence="6" id="KW-0521">NADP</keyword>
<dbReference type="InterPro" id="IPR032821">
    <property type="entry name" value="PKS_assoc"/>
</dbReference>
<dbReference type="PROSITE" id="PS52004">
    <property type="entry name" value="KS3_2"/>
    <property type="match status" value="1"/>
</dbReference>
<dbReference type="PROSITE" id="PS00606">
    <property type="entry name" value="KS3_1"/>
    <property type="match status" value="1"/>
</dbReference>
<evidence type="ECO:0000313" key="12">
    <source>
        <dbReference type="EMBL" id="KAK9826409.1"/>
    </source>
</evidence>
<dbReference type="Pfam" id="PF00109">
    <property type="entry name" value="ketoacyl-synt"/>
    <property type="match status" value="1"/>
</dbReference>
<dbReference type="AlphaFoldDB" id="A0AAW1QY01"/>
<evidence type="ECO:0000256" key="8">
    <source>
        <dbReference type="ARBA" id="ARBA00023098"/>
    </source>
</evidence>
<feature type="domain" description="Ketosynthase family 3 (KS3)" evidence="11">
    <location>
        <begin position="7"/>
        <end position="309"/>
    </location>
</feature>
<dbReference type="InterPro" id="IPR016035">
    <property type="entry name" value="Acyl_Trfase/lysoPLipase"/>
</dbReference>
<dbReference type="EMBL" id="JALJOU010000065">
    <property type="protein sequence ID" value="KAK9826409.1"/>
    <property type="molecule type" value="Genomic_DNA"/>
</dbReference>
<evidence type="ECO:0000256" key="5">
    <source>
        <dbReference type="ARBA" id="ARBA00022832"/>
    </source>
</evidence>
<dbReference type="InterPro" id="IPR018201">
    <property type="entry name" value="Ketoacyl_synth_AS"/>
</dbReference>
<dbReference type="InterPro" id="IPR050091">
    <property type="entry name" value="PKS_NRPS_Biosynth_Enz"/>
</dbReference>
<dbReference type="GO" id="GO:0004315">
    <property type="term" value="F:3-oxoacyl-[acyl-carrier-protein] synthase activity"/>
    <property type="evidence" value="ECO:0007669"/>
    <property type="project" value="InterPro"/>
</dbReference>
<accession>A0AAW1QY01</accession>
<evidence type="ECO:0000313" key="13">
    <source>
        <dbReference type="Proteomes" id="UP001445335"/>
    </source>
</evidence>
<dbReference type="InterPro" id="IPR001227">
    <property type="entry name" value="Ac_transferase_dom_sf"/>
</dbReference>
<dbReference type="Proteomes" id="UP001445335">
    <property type="component" value="Unassembled WGS sequence"/>
</dbReference>
<keyword evidence="5" id="KW-0276">Fatty acid metabolism</keyword>
<keyword evidence="13" id="KW-1185">Reference proteome</keyword>
<dbReference type="InterPro" id="IPR020841">
    <property type="entry name" value="PKS_Beta-ketoAc_synthase_dom"/>
</dbReference>
<dbReference type="CDD" id="cd00833">
    <property type="entry name" value="PKS"/>
    <property type="match status" value="1"/>
</dbReference>
<keyword evidence="2" id="KW-0444">Lipid biosynthesis</keyword>
<name>A0AAW1QY01_9CHLO</name>
<dbReference type="Pfam" id="PF16197">
    <property type="entry name" value="KAsynt_C_assoc"/>
    <property type="match status" value="1"/>
</dbReference>
<dbReference type="InterPro" id="IPR014043">
    <property type="entry name" value="Acyl_transferase_dom"/>
</dbReference>
<gene>
    <name evidence="12" type="ORF">WJX81_000891</name>
</gene>
<dbReference type="SUPFAM" id="SSF52151">
    <property type="entry name" value="FabD/lysophospholipase-like"/>
    <property type="match status" value="1"/>
</dbReference>
<protein>
    <recommendedName>
        <fullName evidence="11">Ketosynthase family 3 (KS3) domain-containing protein</fullName>
    </recommendedName>
</protein>
<evidence type="ECO:0000256" key="10">
    <source>
        <dbReference type="ARBA" id="ARBA00023268"/>
    </source>
</evidence>
<evidence type="ECO:0000256" key="4">
    <source>
        <dbReference type="ARBA" id="ARBA00022679"/>
    </source>
</evidence>
<reference evidence="12 13" key="1">
    <citation type="journal article" date="2024" name="Nat. Commun.">
        <title>Phylogenomics reveals the evolutionary origins of lichenization in chlorophyte algae.</title>
        <authorList>
            <person name="Puginier C."/>
            <person name="Libourel C."/>
            <person name="Otte J."/>
            <person name="Skaloud P."/>
            <person name="Haon M."/>
            <person name="Grisel S."/>
            <person name="Petersen M."/>
            <person name="Berrin J.G."/>
            <person name="Delaux P.M."/>
            <person name="Dal Grande F."/>
            <person name="Keller J."/>
        </authorList>
    </citation>
    <scope>NUCLEOTIDE SEQUENCE [LARGE SCALE GENOMIC DNA]</scope>
    <source>
        <strain evidence="12 13">SAG 245.80</strain>
    </source>
</reference>
<dbReference type="Gene3D" id="3.40.47.10">
    <property type="match status" value="2"/>
</dbReference>
<keyword evidence="8" id="KW-0443">Lipid metabolism</keyword>
<comment type="caution">
    <text evidence="12">The sequence shown here is derived from an EMBL/GenBank/DDBJ whole genome shotgun (WGS) entry which is preliminary data.</text>
</comment>
<proteinExistence type="predicted"/>
<dbReference type="GO" id="GO:0016491">
    <property type="term" value="F:oxidoreductase activity"/>
    <property type="evidence" value="ECO:0007669"/>
    <property type="project" value="UniProtKB-KW"/>
</dbReference>
<dbReference type="Pfam" id="PF00698">
    <property type="entry name" value="Acyl_transf_1"/>
    <property type="match status" value="2"/>
</dbReference>
<keyword evidence="7" id="KW-0560">Oxidoreductase</keyword>